<reference evidence="1 2" key="1">
    <citation type="journal article" date="2021" name="BMC Genomics">
        <title>Datura genome reveals duplications of psychoactive alkaloid biosynthetic genes and high mutation rate following tissue culture.</title>
        <authorList>
            <person name="Rajewski A."/>
            <person name="Carter-House D."/>
            <person name="Stajich J."/>
            <person name="Litt A."/>
        </authorList>
    </citation>
    <scope>NUCLEOTIDE SEQUENCE [LARGE SCALE GENOMIC DNA]</scope>
    <source>
        <strain evidence="1">AR-01</strain>
    </source>
</reference>
<dbReference type="EMBL" id="JACEIK010011285">
    <property type="protein sequence ID" value="MCE3215577.1"/>
    <property type="molecule type" value="Genomic_DNA"/>
</dbReference>
<accession>A0ABS8WRM3</accession>
<protein>
    <recommendedName>
        <fullName evidence="3">SWIM-type domain-containing protein</fullName>
    </recommendedName>
</protein>
<keyword evidence="2" id="KW-1185">Reference proteome</keyword>
<proteinExistence type="predicted"/>
<sequence length="169" mass="19619">MCLSIPQVDGLQIRSPRLRKSNWWGWSRLLTCWLSWCTTVTRLWACWPCHLAYVWEEINMQRMHKDNKVLSAVGVRMAPHIAPVWQVRAKTWQGKEVCDDSMGQWPRQADAMRHPCRKGRKFLARRFGAVPSRWPPCGHSSAHSMLEKPCRHMARAVALLGMFNRSGLV</sequence>
<evidence type="ECO:0008006" key="3">
    <source>
        <dbReference type="Google" id="ProtNLM"/>
    </source>
</evidence>
<evidence type="ECO:0000313" key="2">
    <source>
        <dbReference type="Proteomes" id="UP000823775"/>
    </source>
</evidence>
<dbReference type="Proteomes" id="UP000823775">
    <property type="component" value="Unassembled WGS sequence"/>
</dbReference>
<comment type="caution">
    <text evidence="1">The sequence shown here is derived from an EMBL/GenBank/DDBJ whole genome shotgun (WGS) entry which is preliminary data.</text>
</comment>
<organism evidence="1 2">
    <name type="scientific">Datura stramonium</name>
    <name type="common">Jimsonweed</name>
    <name type="synonym">Common thornapple</name>
    <dbReference type="NCBI Taxonomy" id="4076"/>
    <lineage>
        <taxon>Eukaryota</taxon>
        <taxon>Viridiplantae</taxon>
        <taxon>Streptophyta</taxon>
        <taxon>Embryophyta</taxon>
        <taxon>Tracheophyta</taxon>
        <taxon>Spermatophyta</taxon>
        <taxon>Magnoliopsida</taxon>
        <taxon>eudicotyledons</taxon>
        <taxon>Gunneridae</taxon>
        <taxon>Pentapetalae</taxon>
        <taxon>asterids</taxon>
        <taxon>lamiids</taxon>
        <taxon>Solanales</taxon>
        <taxon>Solanaceae</taxon>
        <taxon>Solanoideae</taxon>
        <taxon>Datureae</taxon>
        <taxon>Datura</taxon>
    </lineage>
</organism>
<gene>
    <name evidence="1" type="ORF">HAX54_002858</name>
</gene>
<name>A0ABS8WRM3_DATST</name>
<evidence type="ECO:0000313" key="1">
    <source>
        <dbReference type="EMBL" id="MCE3215577.1"/>
    </source>
</evidence>